<dbReference type="OrthoDB" id="19020at2"/>
<keyword evidence="4" id="KW-1005">Bacterial flagellum biogenesis</keyword>
<evidence type="ECO:0000256" key="6">
    <source>
        <dbReference type="ARBA" id="ARBA00023225"/>
    </source>
</evidence>
<accession>A0A3D8GN53</accession>
<keyword evidence="8" id="KW-0966">Cell projection</keyword>
<keyword evidence="3" id="KW-0813">Transport</keyword>
<dbReference type="GO" id="GO:0015031">
    <property type="term" value="P:protein transport"/>
    <property type="evidence" value="ECO:0007669"/>
    <property type="project" value="UniProtKB-KW"/>
</dbReference>
<evidence type="ECO:0000313" key="9">
    <source>
        <dbReference type="Proteomes" id="UP000257144"/>
    </source>
</evidence>
<evidence type="ECO:0000313" key="8">
    <source>
        <dbReference type="EMBL" id="RDU35893.1"/>
    </source>
</evidence>
<comment type="caution">
    <text evidence="8">The sequence shown here is derived from an EMBL/GenBank/DDBJ whole genome shotgun (WGS) entry which is preliminary data.</text>
</comment>
<protein>
    <submittedName>
        <fullName evidence="8">Flagellar assembly protein FliH</fullName>
    </submittedName>
</protein>
<dbReference type="EMBL" id="QNQT01000007">
    <property type="protein sequence ID" value="RDU35893.1"/>
    <property type="molecule type" value="Genomic_DNA"/>
</dbReference>
<evidence type="ECO:0000256" key="3">
    <source>
        <dbReference type="ARBA" id="ARBA00022448"/>
    </source>
</evidence>
<gene>
    <name evidence="8" type="ORF">DRW41_14960</name>
</gene>
<evidence type="ECO:0000259" key="7">
    <source>
        <dbReference type="Pfam" id="PF02108"/>
    </source>
</evidence>
<dbReference type="GO" id="GO:0044781">
    <property type="term" value="P:bacterial-type flagellum organization"/>
    <property type="evidence" value="ECO:0007669"/>
    <property type="project" value="UniProtKB-KW"/>
</dbReference>
<sequence length="255" mass="28827">MGQKTLSSRLLKSFNVKTETSRIVVGIPAPVPMGHSTEPEATAQPEAVFEDISLELEKQREDTRIELEEWISSERERFLIQLEEEKRRGYQEGYQLGIEDGRNDAKAQFISELQKAASILDLAYQEKEQLIREAEPFVIELAIDIAKKVLQQELHTAPDVLIGLIKQTLADVYETDAFSIGVAPEDFPFVQKQRKQLLAVDNGQVEVKIFPDYSVEQGGCIIRTSSGSIDARLDMQLSEIKKALLSYQQEVRTSE</sequence>
<comment type="function">
    <text evidence="1">Needed for flagellar regrowth and assembly.</text>
</comment>
<name>A0A3D8GN53_9BACI</name>
<dbReference type="PANTHER" id="PTHR34982:SF1">
    <property type="entry name" value="FLAGELLAR ASSEMBLY PROTEIN FLIH"/>
    <property type="match status" value="1"/>
</dbReference>
<dbReference type="SUPFAM" id="SSF160527">
    <property type="entry name" value="V-type ATPase subunit E-like"/>
    <property type="match status" value="1"/>
</dbReference>
<evidence type="ECO:0000256" key="4">
    <source>
        <dbReference type="ARBA" id="ARBA00022795"/>
    </source>
</evidence>
<comment type="similarity">
    <text evidence="2">Belongs to the FliH family.</text>
</comment>
<evidence type="ECO:0000256" key="2">
    <source>
        <dbReference type="ARBA" id="ARBA00006602"/>
    </source>
</evidence>
<keyword evidence="8" id="KW-0282">Flagellum</keyword>
<keyword evidence="5" id="KW-0653">Protein transport</keyword>
<dbReference type="AlphaFoldDB" id="A0A3D8GN53"/>
<evidence type="ECO:0000256" key="1">
    <source>
        <dbReference type="ARBA" id="ARBA00003041"/>
    </source>
</evidence>
<dbReference type="GO" id="GO:0005829">
    <property type="term" value="C:cytosol"/>
    <property type="evidence" value="ECO:0007669"/>
    <property type="project" value="TreeGrafter"/>
</dbReference>
<dbReference type="InterPro" id="IPR051472">
    <property type="entry name" value="T3SS_Stator/FliH"/>
</dbReference>
<dbReference type="Pfam" id="PF02108">
    <property type="entry name" value="FliH"/>
    <property type="match status" value="1"/>
</dbReference>
<evidence type="ECO:0000256" key="5">
    <source>
        <dbReference type="ARBA" id="ARBA00022927"/>
    </source>
</evidence>
<dbReference type="PANTHER" id="PTHR34982">
    <property type="entry name" value="YOP PROTEINS TRANSLOCATION PROTEIN L"/>
    <property type="match status" value="1"/>
</dbReference>
<dbReference type="Proteomes" id="UP000257144">
    <property type="component" value="Unassembled WGS sequence"/>
</dbReference>
<feature type="domain" description="Flagellar assembly protein FliH/Type III secretion system HrpE" evidence="7">
    <location>
        <begin position="113"/>
        <end position="239"/>
    </location>
</feature>
<keyword evidence="8" id="KW-0969">Cilium</keyword>
<keyword evidence="9" id="KW-1185">Reference proteome</keyword>
<reference evidence="8 9" key="1">
    <citation type="submission" date="2018-07" db="EMBL/GenBank/DDBJ databases">
        <title>Bacillus sp. YLB-04 draft genome sequence.</title>
        <authorList>
            <person name="Yu L."/>
            <person name="Tang X."/>
        </authorList>
    </citation>
    <scope>NUCLEOTIDE SEQUENCE [LARGE SCALE GENOMIC DNA]</scope>
    <source>
        <strain evidence="8 9">YLB-04</strain>
    </source>
</reference>
<keyword evidence="6" id="KW-1006">Bacterial flagellum protein export</keyword>
<proteinExistence type="inferred from homology"/>
<dbReference type="InterPro" id="IPR018035">
    <property type="entry name" value="Flagellar_FliH/T3SS_HrpE"/>
</dbReference>
<organism evidence="8 9">
    <name type="scientific">Neobacillus piezotolerans</name>
    <dbReference type="NCBI Taxonomy" id="2259171"/>
    <lineage>
        <taxon>Bacteria</taxon>
        <taxon>Bacillati</taxon>
        <taxon>Bacillota</taxon>
        <taxon>Bacilli</taxon>
        <taxon>Bacillales</taxon>
        <taxon>Bacillaceae</taxon>
        <taxon>Neobacillus</taxon>
    </lineage>
</organism>